<evidence type="ECO:0000313" key="3">
    <source>
        <dbReference type="Proteomes" id="UP000186922"/>
    </source>
</evidence>
<keyword evidence="1" id="KW-0812">Transmembrane</keyword>
<keyword evidence="3" id="KW-1185">Reference proteome</keyword>
<organism evidence="2 3">
    <name type="scientific">Ramazzottius varieornatus</name>
    <name type="common">Water bear</name>
    <name type="synonym">Tardigrade</name>
    <dbReference type="NCBI Taxonomy" id="947166"/>
    <lineage>
        <taxon>Eukaryota</taxon>
        <taxon>Metazoa</taxon>
        <taxon>Ecdysozoa</taxon>
        <taxon>Tardigrada</taxon>
        <taxon>Eutardigrada</taxon>
        <taxon>Parachela</taxon>
        <taxon>Hypsibioidea</taxon>
        <taxon>Ramazzottiidae</taxon>
        <taxon>Ramazzottius</taxon>
    </lineage>
</organism>
<keyword evidence="1" id="KW-1133">Transmembrane helix</keyword>
<gene>
    <name evidence="2" type="primary">RvY_14118</name>
    <name evidence="2" type="synonym">RvY_14118.1</name>
    <name evidence="2" type="ORF">RvY_14118-1</name>
</gene>
<dbReference type="SUPFAM" id="SSF81321">
    <property type="entry name" value="Family A G protein-coupled receptor-like"/>
    <property type="match status" value="1"/>
</dbReference>
<name>A0A1D1VQ89_RAMVA</name>
<keyword evidence="1" id="KW-0472">Membrane</keyword>
<evidence type="ECO:0000313" key="2">
    <source>
        <dbReference type="EMBL" id="GAV03732.1"/>
    </source>
</evidence>
<dbReference type="AlphaFoldDB" id="A0A1D1VQ89"/>
<comment type="caution">
    <text evidence="2">The sequence shown here is derived from an EMBL/GenBank/DDBJ whole genome shotgun (WGS) entry which is preliminary data.</text>
</comment>
<sequence>MDLPERLNTSAPSNASNVSNHGAPFWSQYKSSLTTWFVTTLCTAVVCGLIDLVFLVAICTTRKLRTGSGILIGHLTAMEMSMCLVHMPVFLVGTIVHSQFLFTCRFTQFLFAGVRDFKQFDISRRSSRTAAKSAGATLQLRYEHPTFTW</sequence>
<proteinExistence type="predicted"/>
<dbReference type="EMBL" id="BDGG01000010">
    <property type="protein sequence ID" value="GAV03732.1"/>
    <property type="molecule type" value="Genomic_DNA"/>
</dbReference>
<reference evidence="2 3" key="1">
    <citation type="journal article" date="2016" name="Nat. Commun.">
        <title>Extremotolerant tardigrade genome and improved radiotolerance of human cultured cells by tardigrade-unique protein.</title>
        <authorList>
            <person name="Hashimoto T."/>
            <person name="Horikawa D.D."/>
            <person name="Saito Y."/>
            <person name="Kuwahara H."/>
            <person name="Kozuka-Hata H."/>
            <person name="Shin-I T."/>
            <person name="Minakuchi Y."/>
            <person name="Ohishi K."/>
            <person name="Motoyama A."/>
            <person name="Aizu T."/>
            <person name="Enomoto A."/>
            <person name="Kondo K."/>
            <person name="Tanaka S."/>
            <person name="Hara Y."/>
            <person name="Koshikawa S."/>
            <person name="Sagara H."/>
            <person name="Miura T."/>
            <person name="Yokobori S."/>
            <person name="Miyagawa K."/>
            <person name="Suzuki Y."/>
            <person name="Kubo T."/>
            <person name="Oyama M."/>
            <person name="Kohara Y."/>
            <person name="Fujiyama A."/>
            <person name="Arakawa K."/>
            <person name="Katayama T."/>
            <person name="Toyoda A."/>
            <person name="Kunieda T."/>
        </authorList>
    </citation>
    <scope>NUCLEOTIDE SEQUENCE [LARGE SCALE GENOMIC DNA]</scope>
    <source>
        <strain evidence="2 3">YOKOZUNA-1</strain>
    </source>
</reference>
<evidence type="ECO:0000256" key="1">
    <source>
        <dbReference type="SAM" id="Phobius"/>
    </source>
</evidence>
<dbReference type="Proteomes" id="UP000186922">
    <property type="component" value="Unassembled WGS sequence"/>
</dbReference>
<accession>A0A1D1VQ89</accession>
<feature type="transmembrane region" description="Helical" evidence="1">
    <location>
        <begin position="36"/>
        <end position="58"/>
    </location>
</feature>
<protein>
    <submittedName>
        <fullName evidence="2">Uncharacterized protein</fullName>
    </submittedName>
</protein>
<dbReference type="Gene3D" id="1.20.1070.10">
    <property type="entry name" value="Rhodopsin 7-helix transmembrane proteins"/>
    <property type="match status" value="1"/>
</dbReference>
<feature type="transmembrane region" description="Helical" evidence="1">
    <location>
        <begin position="70"/>
        <end position="96"/>
    </location>
</feature>